<dbReference type="EMBL" id="MN739193">
    <property type="protein sequence ID" value="QHS92879.1"/>
    <property type="molecule type" value="Genomic_DNA"/>
</dbReference>
<dbReference type="AlphaFoldDB" id="A0A6C0BMS4"/>
<organism evidence="1">
    <name type="scientific">viral metagenome</name>
    <dbReference type="NCBI Taxonomy" id="1070528"/>
    <lineage>
        <taxon>unclassified sequences</taxon>
        <taxon>metagenomes</taxon>
        <taxon>organismal metagenomes</taxon>
    </lineage>
</organism>
<name>A0A6C0BMS4_9ZZZZ</name>
<protein>
    <submittedName>
        <fullName evidence="1">Uncharacterized protein</fullName>
    </submittedName>
</protein>
<sequence>MSLPQELLFESAMYGEAHPDLSAQYIVDAMKSIDPNFNWSFPLIVEYVMTNNQICKTVRDRMMENCDANLKISLNLGTITVLDLDNNCELISGDNVLRGHVYIDGILTYMYPSIISREYLHVWEDRGISTLKRRGNEDLPTILPELFTTVPSNVDIVETLKSMNANFGVIFTSAQAILLRHKYMNHQSNLIRYLAQSVINGDCVNIDVRGSRLYINTRTYGVIGDLRQMLSQSFDIPDELIDYDPQEDGIDCLIVSDLTEKEREYYRNVSSDLLKIINLNA</sequence>
<accession>A0A6C0BMS4</accession>
<evidence type="ECO:0000313" key="1">
    <source>
        <dbReference type="EMBL" id="QHS92879.1"/>
    </source>
</evidence>
<reference evidence="1" key="1">
    <citation type="journal article" date="2020" name="Nature">
        <title>Giant virus diversity and host interactions through global metagenomics.</title>
        <authorList>
            <person name="Schulz F."/>
            <person name="Roux S."/>
            <person name="Paez-Espino D."/>
            <person name="Jungbluth S."/>
            <person name="Walsh D.A."/>
            <person name="Denef V.J."/>
            <person name="McMahon K.D."/>
            <person name="Konstantinidis K.T."/>
            <person name="Eloe-Fadrosh E.A."/>
            <person name="Kyrpides N.C."/>
            <person name="Woyke T."/>
        </authorList>
    </citation>
    <scope>NUCLEOTIDE SEQUENCE</scope>
    <source>
        <strain evidence="1">GVMAG-M-3300017651-5</strain>
    </source>
</reference>
<proteinExistence type="predicted"/>